<dbReference type="InterPro" id="IPR006641">
    <property type="entry name" value="YqgF/RNaseH-like_dom"/>
</dbReference>
<proteinExistence type="inferred from homology"/>
<feature type="compositionally biased region" description="Low complexity" evidence="5">
    <location>
        <begin position="462"/>
        <end position="483"/>
    </location>
</feature>
<evidence type="ECO:0000313" key="8">
    <source>
        <dbReference type="Proteomes" id="UP001189429"/>
    </source>
</evidence>
<evidence type="ECO:0000259" key="6">
    <source>
        <dbReference type="SMART" id="SM00732"/>
    </source>
</evidence>
<reference evidence="7" key="1">
    <citation type="submission" date="2023-10" db="EMBL/GenBank/DDBJ databases">
        <authorList>
            <person name="Chen Y."/>
            <person name="Shah S."/>
            <person name="Dougan E. K."/>
            <person name="Thang M."/>
            <person name="Chan C."/>
        </authorList>
    </citation>
    <scope>NUCLEOTIDE SEQUENCE [LARGE SCALE GENOMIC DNA]</scope>
</reference>
<dbReference type="Pfam" id="PF03652">
    <property type="entry name" value="RuvX"/>
    <property type="match status" value="1"/>
</dbReference>
<accession>A0ABN9PLS0</accession>
<evidence type="ECO:0000256" key="1">
    <source>
        <dbReference type="ARBA" id="ARBA00022490"/>
    </source>
</evidence>
<sequence>MAATSGAAAGPPARTAACASRRGLGATAGCHGWRRAGQVAGPSRAALAVLPALWAVCTLQPWHTGQASDATGAGFVAPRHGGGHGRQPLTAMGARVEAELKTPHWQKEGAEGWTDYTRYALGIEDRDPSSQGADRPKARLPELVDRRRSLGVDFGPEFTGLSMSLGSVNTIPLGTLSTGEDWKETVLTIAQTASTRRIQDIVIGLPLEKDGSDGKIATLVRYFSQLLADDACLLLLGPHVGVYLWDERFSTTYAAMRLVTRPSFYAGSFKSWLDGQRGLEVNAKALLDAEAARAILEHWLEGDPTMGLSNKERSERVAPSRESVREYLAWKKNPLVGVRRPVEPQGPGKEAIEWDDMHPEYEDQLRDPRFIREEEERFAAYIRQQRVANRAAVLGARLPKYRSKEDNSELKKHFAKAMNMPSDDRLMPGGYNKPKGFRGMYTKGKQYLVLSALPSSTLPGAALSARPGLSRRSGPRSGRSVAGGHRGGQRGRQGQLDSLLVVP</sequence>
<organism evidence="7 8">
    <name type="scientific">Prorocentrum cordatum</name>
    <dbReference type="NCBI Taxonomy" id="2364126"/>
    <lineage>
        <taxon>Eukaryota</taxon>
        <taxon>Sar</taxon>
        <taxon>Alveolata</taxon>
        <taxon>Dinophyceae</taxon>
        <taxon>Prorocentrales</taxon>
        <taxon>Prorocentraceae</taxon>
        <taxon>Prorocentrum</taxon>
    </lineage>
</organism>
<dbReference type="InterPro" id="IPR037027">
    <property type="entry name" value="YqgF/RNaseH-like_dom_sf"/>
</dbReference>
<dbReference type="SUPFAM" id="SSF53098">
    <property type="entry name" value="Ribonuclease H-like"/>
    <property type="match status" value="1"/>
</dbReference>
<evidence type="ECO:0000313" key="7">
    <source>
        <dbReference type="EMBL" id="CAK0792472.1"/>
    </source>
</evidence>
<keyword evidence="2" id="KW-0690">Ribosome biogenesis</keyword>
<evidence type="ECO:0000256" key="2">
    <source>
        <dbReference type="ARBA" id="ARBA00022517"/>
    </source>
</evidence>
<dbReference type="EMBL" id="CAUYUJ010000779">
    <property type="protein sequence ID" value="CAK0792472.1"/>
    <property type="molecule type" value="Genomic_DNA"/>
</dbReference>
<dbReference type="PANTHER" id="PTHR33317">
    <property type="entry name" value="POLYNUCLEOTIDYL TRANSFERASE, RIBONUCLEASE H-LIKE SUPERFAMILY PROTEIN"/>
    <property type="match status" value="1"/>
</dbReference>
<dbReference type="SMART" id="SM00732">
    <property type="entry name" value="YqgFc"/>
    <property type="match status" value="1"/>
</dbReference>
<feature type="region of interest" description="Disordered" evidence="5">
    <location>
        <begin position="462"/>
        <end position="503"/>
    </location>
</feature>
<keyword evidence="8" id="KW-1185">Reference proteome</keyword>
<comment type="caution">
    <text evidence="7">The sequence shown here is derived from an EMBL/GenBank/DDBJ whole genome shotgun (WGS) entry which is preliminary data.</text>
</comment>
<name>A0ABN9PLS0_9DINO</name>
<evidence type="ECO:0000256" key="3">
    <source>
        <dbReference type="ARBA" id="ARBA00022722"/>
    </source>
</evidence>
<keyword evidence="3" id="KW-0540">Nuclease</keyword>
<feature type="domain" description="YqgF/RNase H-like" evidence="6">
    <location>
        <begin position="147"/>
        <end position="254"/>
    </location>
</feature>
<evidence type="ECO:0000256" key="4">
    <source>
        <dbReference type="ARBA" id="ARBA00022801"/>
    </source>
</evidence>
<dbReference type="Gene3D" id="3.30.420.140">
    <property type="entry name" value="YqgF/RNase H-like domain"/>
    <property type="match status" value="1"/>
</dbReference>
<protein>
    <recommendedName>
        <fullName evidence="6">YqgF/RNase H-like domain-containing protein</fullName>
    </recommendedName>
</protein>
<dbReference type="Proteomes" id="UP001189429">
    <property type="component" value="Unassembled WGS sequence"/>
</dbReference>
<keyword evidence="1" id="KW-0963">Cytoplasm</keyword>
<dbReference type="InterPro" id="IPR012337">
    <property type="entry name" value="RNaseH-like_sf"/>
</dbReference>
<keyword evidence="4" id="KW-0378">Hydrolase</keyword>
<gene>
    <name evidence="7" type="ORF">PCOR1329_LOCUS3043</name>
</gene>
<dbReference type="CDD" id="cd16964">
    <property type="entry name" value="YqgF"/>
    <property type="match status" value="1"/>
</dbReference>
<dbReference type="PANTHER" id="PTHR33317:SF4">
    <property type="entry name" value="POLYNUCLEOTIDYL TRANSFERASE, RIBONUCLEASE H-LIKE SUPERFAMILY PROTEIN"/>
    <property type="match status" value="1"/>
</dbReference>
<evidence type="ECO:0000256" key="5">
    <source>
        <dbReference type="SAM" id="MobiDB-lite"/>
    </source>
</evidence>
<dbReference type="HAMAP" id="MF_00651">
    <property type="entry name" value="Nuclease_YqgF"/>
    <property type="match status" value="1"/>
</dbReference>
<dbReference type="InterPro" id="IPR005227">
    <property type="entry name" value="YqgF"/>
</dbReference>